<dbReference type="Pfam" id="PF02223">
    <property type="entry name" value="Thymidylate_kin"/>
    <property type="match status" value="1"/>
</dbReference>
<keyword evidence="3" id="KW-0547">Nucleotide-binding</keyword>
<comment type="caution">
    <text evidence="6">The sequence shown here is derived from an EMBL/GenBank/DDBJ whole genome shotgun (WGS) entry which is preliminary data.</text>
</comment>
<gene>
    <name evidence="6" type="ORF">IAB51_12080</name>
</gene>
<keyword evidence="6" id="KW-0418">Kinase</keyword>
<dbReference type="GO" id="GO:0005829">
    <property type="term" value="C:cytosol"/>
    <property type="evidence" value="ECO:0007669"/>
    <property type="project" value="TreeGrafter"/>
</dbReference>
<dbReference type="PANTHER" id="PTHR10344">
    <property type="entry name" value="THYMIDYLATE KINASE"/>
    <property type="match status" value="1"/>
</dbReference>
<dbReference type="GO" id="GO:0004798">
    <property type="term" value="F:dTMP kinase activity"/>
    <property type="evidence" value="ECO:0007669"/>
    <property type="project" value="TreeGrafter"/>
</dbReference>
<dbReference type="AlphaFoldDB" id="A0A9D1K183"/>
<organism evidence="6 7">
    <name type="scientific">Candidatus Merdivicinus excrementipullorum</name>
    <dbReference type="NCBI Taxonomy" id="2840867"/>
    <lineage>
        <taxon>Bacteria</taxon>
        <taxon>Bacillati</taxon>
        <taxon>Bacillota</taxon>
        <taxon>Clostridia</taxon>
        <taxon>Eubacteriales</taxon>
        <taxon>Oscillospiraceae</taxon>
        <taxon>Oscillospiraceae incertae sedis</taxon>
        <taxon>Candidatus Merdivicinus</taxon>
    </lineage>
</organism>
<proteinExistence type="inferred from homology"/>
<dbReference type="GO" id="GO:0006227">
    <property type="term" value="P:dUDP biosynthetic process"/>
    <property type="evidence" value="ECO:0007669"/>
    <property type="project" value="TreeGrafter"/>
</dbReference>
<evidence type="ECO:0000259" key="5">
    <source>
        <dbReference type="Pfam" id="PF02223"/>
    </source>
</evidence>
<evidence type="ECO:0000256" key="4">
    <source>
        <dbReference type="ARBA" id="ARBA00022840"/>
    </source>
</evidence>
<dbReference type="PANTHER" id="PTHR10344:SF4">
    <property type="entry name" value="UMP-CMP KINASE 2, MITOCHONDRIAL"/>
    <property type="match status" value="1"/>
</dbReference>
<accession>A0A9D1K183</accession>
<reference evidence="6" key="1">
    <citation type="submission" date="2020-10" db="EMBL/GenBank/DDBJ databases">
        <authorList>
            <person name="Gilroy R."/>
        </authorList>
    </citation>
    <scope>NUCLEOTIDE SEQUENCE</scope>
    <source>
        <strain evidence="6">CHK199-13235</strain>
    </source>
</reference>
<evidence type="ECO:0000313" key="7">
    <source>
        <dbReference type="Proteomes" id="UP000824002"/>
    </source>
</evidence>
<sequence length="221" mass="24960">MPGKLFVLDGLDGSGKTTQTALAAEALEKAGYPVKIISFPDYSQESSALVRMYLNGELSKDPDGVNAYAASSFYAVDRYASFQKFWKNDYEAGHTILATRYVSSNAIHQMVKLPKEEWDAYLRWLSDFEYEKLGLPRPDRVLFLDMDRAVADKLLLKRYGGDASQEDIHERDRLYLSRCQLSAAYAAKAENWAVIPCDDGENPLPPEEITGKILEIIKKYL</sequence>
<dbReference type="Gene3D" id="3.40.50.300">
    <property type="entry name" value="P-loop containing nucleotide triphosphate hydrolases"/>
    <property type="match status" value="1"/>
</dbReference>
<evidence type="ECO:0000256" key="1">
    <source>
        <dbReference type="ARBA" id="ARBA00009776"/>
    </source>
</evidence>
<evidence type="ECO:0000313" key="6">
    <source>
        <dbReference type="EMBL" id="HIS77527.1"/>
    </source>
</evidence>
<evidence type="ECO:0000256" key="2">
    <source>
        <dbReference type="ARBA" id="ARBA00017144"/>
    </source>
</evidence>
<comment type="similarity">
    <text evidence="1">Belongs to the thymidylate kinase family.</text>
</comment>
<dbReference type="InterPro" id="IPR027417">
    <property type="entry name" value="P-loop_NTPase"/>
</dbReference>
<dbReference type="Proteomes" id="UP000824002">
    <property type="component" value="Unassembled WGS sequence"/>
</dbReference>
<feature type="domain" description="Thymidylate kinase-like" evidence="5">
    <location>
        <begin position="8"/>
        <end position="195"/>
    </location>
</feature>
<evidence type="ECO:0000256" key="3">
    <source>
        <dbReference type="ARBA" id="ARBA00022741"/>
    </source>
</evidence>
<keyword evidence="4" id="KW-0067">ATP-binding</keyword>
<dbReference type="GO" id="GO:0006235">
    <property type="term" value="P:dTTP biosynthetic process"/>
    <property type="evidence" value="ECO:0007669"/>
    <property type="project" value="TreeGrafter"/>
</dbReference>
<protein>
    <recommendedName>
        <fullName evidence="2">Thymidylate kinase</fullName>
    </recommendedName>
</protein>
<dbReference type="EMBL" id="DVJP01000077">
    <property type="protein sequence ID" value="HIS77527.1"/>
    <property type="molecule type" value="Genomic_DNA"/>
</dbReference>
<dbReference type="SUPFAM" id="SSF52540">
    <property type="entry name" value="P-loop containing nucleoside triphosphate hydrolases"/>
    <property type="match status" value="1"/>
</dbReference>
<reference evidence="6" key="2">
    <citation type="journal article" date="2021" name="PeerJ">
        <title>Extensive microbial diversity within the chicken gut microbiome revealed by metagenomics and culture.</title>
        <authorList>
            <person name="Gilroy R."/>
            <person name="Ravi A."/>
            <person name="Getino M."/>
            <person name="Pursley I."/>
            <person name="Horton D.L."/>
            <person name="Alikhan N.F."/>
            <person name="Baker D."/>
            <person name="Gharbi K."/>
            <person name="Hall N."/>
            <person name="Watson M."/>
            <person name="Adriaenssens E.M."/>
            <person name="Foster-Nyarko E."/>
            <person name="Jarju S."/>
            <person name="Secka A."/>
            <person name="Antonio M."/>
            <person name="Oren A."/>
            <person name="Chaudhuri R.R."/>
            <person name="La Ragione R."/>
            <person name="Hildebrand F."/>
            <person name="Pallen M.J."/>
        </authorList>
    </citation>
    <scope>NUCLEOTIDE SEQUENCE</scope>
    <source>
        <strain evidence="6">CHK199-13235</strain>
    </source>
</reference>
<name>A0A9D1K183_9FIRM</name>
<dbReference type="InterPro" id="IPR039430">
    <property type="entry name" value="Thymidylate_kin-like_dom"/>
</dbReference>
<keyword evidence="6" id="KW-0808">Transferase</keyword>
<dbReference type="GO" id="GO:0005524">
    <property type="term" value="F:ATP binding"/>
    <property type="evidence" value="ECO:0007669"/>
    <property type="project" value="UniProtKB-KW"/>
</dbReference>
<dbReference type="GO" id="GO:0006233">
    <property type="term" value="P:dTDP biosynthetic process"/>
    <property type="evidence" value="ECO:0007669"/>
    <property type="project" value="TreeGrafter"/>
</dbReference>